<dbReference type="PANTHER" id="PTHR30137">
    <property type="entry name" value="LUCIFERASE-LIKE MONOOXYGENASE"/>
    <property type="match status" value="1"/>
</dbReference>
<dbReference type="InterPro" id="IPR011251">
    <property type="entry name" value="Luciferase-like_dom"/>
</dbReference>
<gene>
    <name evidence="2" type="ORF">HRJ34_10530</name>
</gene>
<dbReference type="AlphaFoldDB" id="A0A975D7Q2"/>
<dbReference type="InterPro" id="IPR050766">
    <property type="entry name" value="Bact_Lucif_Oxidored"/>
</dbReference>
<dbReference type="Gene3D" id="3.20.20.30">
    <property type="entry name" value="Luciferase-like domain"/>
    <property type="match status" value="1"/>
</dbReference>
<feature type="domain" description="Luciferase-like" evidence="1">
    <location>
        <begin position="6"/>
        <end position="285"/>
    </location>
</feature>
<proteinExistence type="predicted"/>
<evidence type="ECO:0000313" key="2">
    <source>
        <dbReference type="EMBL" id="QTH24532.1"/>
    </source>
</evidence>
<evidence type="ECO:0000259" key="1">
    <source>
        <dbReference type="Pfam" id="PF00296"/>
    </source>
</evidence>
<dbReference type="EMBL" id="CP059319">
    <property type="protein sequence ID" value="QTH24532.1"/>
    <property type="molecule type" value="Genomic_DNA"/>
</dbReference>
<dbReference type="GO" id="GO:0005829">
    <property type="term" value="C:cytosol"/>
    <property type="evidence" value="ECO:0007669"/>
    <property type="project" value="TreeGrafter"/>
</dbReference>
<evidence type="ECO:0000313" key="3">
    <source>
        <dbReference type="Proteomes" id="UP000664914"/>
    </source>
</evidence>
<name>A0A975D7Q2_9SPHN</name>
<dbReference type="Proteomes" id="UP000664914">
    <property type="component" value="Chromosome"/>
</dbReference>
<dbReference type="InterPro" id="IPR036661">
    <property type="entry name" value="Luciferase-like_sf"/>
</dbReference>
<dbReference type="Pfam" id="PF00296">
    <property type="entry name" value="Bac_luciferase"/>
    <property type="match status" value="1"/>
</dbReference>
<organism evidence="2 3">
    <name type="scientific">Rhizorhabdus wittichii</name>
    <dbReference type="NCBI Taxonomy" id="160791"/>
    <lineage>
        <taxon>Bacteria</taxon>
        <taxon>Pseudomonadati</taxon>
        <taxon>Pseudomonadota</taxon>
        <taxon>Alphaproteobacteria</taxon>
        <taxon>Sphingomonadales</taxon>
        <taxon>Sphingomonadaceae</taxon>
        <taxon>Rhizorhabdus</taxon>
    </lineage>
</organism>
<dbReference type="SUPFAM" id="SSF51679">
    <property type="entry name" value="Bacterial luciferase-like"/>
    <property type="match status" value="1"/>
</dbReference>
<protein>
    <submittedName>
        <fullName evidence="2">LLM class flavin-dependent oxidoreductase</fullName>
    </submittedName>
</protein>
<sequence length="331" mass="36839">MAALYADRLDFARAAERFGFAAYYVAEHHSTPLGHASSPSVFLAALSQHTATMRIGSMVHVLPAYQPLRLAEEICMLDHLSNGRLDIGVGRGASPYEVGLFGIGTQDARAVFEEALTVIRAFLREDVLSHRGEFFTYRDIPLTMRPLQPGGPPMWYGAFSERNLRFAAAHGLNVTLSGPPQRLRELSSRYRAIWRELHEGAPPPGMASMYQMFVARSDEEAARIVAPAYAKWYESMTHLWRHNNAMPRETLPPTFEQAMRQGSIIAGSAETVRQRMQQLLDASGLDRLLLQCNLGTMPHQAALESLQCFHEEVAPHLHVAPRTDGFEADAA</sequence>
<accession>A0A975D7Q2</accession>
<dbReference type="GO" id="GO:0016705">
    <property type="term" value="F:oxidoreductase activity, acting on paired donors, with incorporation or reduction of molecular oxygen"/>
    <property type="evidence" value="ECO:0007669"/>
    <property type="project" value="InterPro"/>
</dbReference>
<reference evidence="2" key="2">
    <citation type="submission" date="2021-04" db="EMBL/GenBank/DDBJ databases">
        <title>Isolation and genomic analysis of the ibuprofen-degrading bacterium Sphingomonas strain MPO218.</title>
        <authorList>
            <person name="Aulestia M."/>
            <person name="Flores A."/>
            <person name="Mangas E.L."/>
            <person name="Perez-Pulido A.J."/>
            <person name="Santero E."/>
            <person name="Camacho E.M."/>
        </authorList>
    </citation>
    <scope>NUCLEOTIDE SEQUENCE</scope>
    <source>
        <strain evidence="2">MPO218</strain>
    </source>
</reference>
<dbReference type="PANTHER" id="PTHR30137:SF6">
    <property type="entry name" value="LUCIFERASE-LIKE MONOOXYGENASE"/>
    <property type="match status" value="1"/>
</dbReference>
<reference evidence="2" key="1">
    <citation type="submission" date="2020-07" db="EMBL/GenBank/DDBJ databases">
        <authorList>
            <person name="Camacho E."/>
        </authorList>
    </citation>
    <scope>NUCLEOTIDE SEQUENCE</scope>
    <source>
        <strain evidence="2">MPO218</strain>
    </source>
</reference>